<dbReference type="CDD" id="cd05008">
    <property type="entry name" value="SIS_GlmS_GlmD_1"/>
    <property type="match status" value="1"/>
</dbReference>
<dbReference type="Gene3D" id="3.60.20.10">
    <property type="entry name" value="Glutamine Phosphoribosylpyrophosphate, subunit 1, domain 1"/>
    <property type="match status" value="1"/>
</dbReference>
<keyword evidence="4 10" id="KW-0032">Aminotransferase</keyword>
<dbReference type="NCBIfam" id="TIGR01135">
    <property type="entry name" value="glmS"/>
    <property type="match status" value="1"/>
</dbReference>
<dbReference type="PANTHER" id="PTHR10937:SF0">
    <property type="entry name" value="GLUTAMINE--FRUCTOSE-6-PHOSPHATE TRANSAMINASE (ISOMERIZING)"/>
    <property type="match status" value="1"/>
</dbReference>
<feature type="domain" description="Glutamine amidotransferase type-2" evidence="8">
    <location>
        <begin position="2"/>
        <end position="221"/>
    </location>
</feature>
<evidence type="ECO:0000256" key="2">
    <source>
        <dbReference type="ARBA" id="ARBA00012916"/>
    </source>
</evidence>
<protein>
    <recommendedName>
        <fullName evidence="3">Glutamine--fructose-6-phosphate aminotransferase [isomerizing]</fullName>
        <ecNumber evidence="2">2.6.1.16</ecNumber>
    </recommendedName>
</protein>
<dbReference type="Gene3D" id="3.40.50.10490">
    <property type="entry name" value="Glucose-6-phosphate isomerase like protein, domain 1"/>
    <property type="match status" value="2"/>
</dbReference>
<accession>A0ABT3CJH9</accession>
<dbReference type="EC" id="2.6.1.16" evidence="2"/>
<dbReference type="EMBL" id="JACKTY010000046">
    <property type="protein sequence ID" value="MCV7229644.1"/>
    <property type="molecule type" value="Genomic_DNA"/>
</dbReference>
<name>A0ABT3CJH9_9MYCO</name>
<dbReference type="CDD" id="cd00714">
    <property type="entry name" value="GFAT"/>
    <property type="match status" value="1"/>
</dbReference>
<dbReference type="NCBIfam" id="NF001484">
    <property type="entry name" value="PRK00331.1"/>
    <property type="match status" value="1"/>
</dbReference>
<comment type="catalytic activity">
    <reaction evidence="1">
        <text>D-fructose 6-phosphate + L-glutamine = D-glucosamine 6-phosphate + L-glutamate</text>
        <dbReference type="Rhea" id="RHEA:13237"/>
        <dbReference type="ChEBI" id="CHEBI:29985"/>
        <dbReference type="ChEBI" id="CHEBI:58359"/>
        <dbReference type="ChEBI" id="CHEBI:58725"/>
        <dbReference type="ChEBI" id="CHEBI:61527"/>
        <dbReference type="EC" id="2.6.1.16"/>
    </reaction>
</comment>
<feature type="domain" description="SIS" evidence="9">
    <location>
        <begin position="455"/>
        <end position="585"/>
    </location>
</feature>
<dbReference type="CDD" id="cd05009">
    <property type="entry name" value="SIS_GlmS_GlmD_2"/>
    <property type="match status" value="1"/>
</dbReference>
<evidence type="ECO:0000256" key="6">
    <source>
        <dbReference type="ARBA" id="ARBA00022737"/>
    </source>
</evidence>
<dbReference type="InterPro" id="IPR035490">
    <property type="entry name" value="GlmS/FrlB_SIS"/>
</dbReference>
<organism evidence="10 11">
    <name type="scientific">Mycolicibacterium komossense</name>
    <dbReference type="NCBI Taxonomy" id="1779"/>
    <lineage>
        <taxon>Bacteria</taxon>
        <taxon>Bacillati</taxon>
        <taxon>Actinomycetota</taxon>
        <taxon>Actinomycetes</taxon>
        <taxon>Mycobacteriales</taxon>
        <taxon>Mycobacteriaceae</taxon>
        <taxon>Mycolicibacterium</taxon>
    </lineage>
</organism>
<dbReference type="Proteomes" id="UP001526201">
    <property type="component" value="Unassembled WGS sequence"/>
</dbReference>
<evidence type="ECO:0000313" key="11">
    <source>
        <dbReference type="Proteomes" id="UP001526201"/>
    </source>
</evidence>
<dbReference type="InterPro" id="IPR047084">
    <property type="entry name" value="GFAT_N"/>
</dbReference>
<comment type="caution">
    <text evidence="10">The sequence shown here is derived from an EMBL/GenBank/DDBJ whole genome shotgun (WGS) entry which is preliminary data.</text>
</comment>
<keyword evidence="6" id="KW-0677">Repeat</keyword>
<evidence type="ECO:0000313" key="10">
    <source>
        <dbReference type="EMBL" id="MCV7229644.1"/>
    </source>
</evidence>
<reference evidence="10 11" key="1">
    <citation type="journal article" date="2022" name="BMC Genomics">
        <title>Comparative genome analysis of mycobacteria focusing on tRNA and non-coding RNA.</title>
        <authorList>
            <person name="Behra P.R.K."/>
            <person name="Pettersson B.M.F."/>
            <person name="Ramesh M."/>
            <person name="Das S."/>
            <person name="Dasgupta S."/>
            <person name="Kirsebom L.A."/>
        </authorList>
    </citation>
    <scope>NUCLEOTIDE SEQUENCE [LARGE SCALE GENOMIC DNA]</scope>
    <source>
        <strain evidence="10 11">DSM 44078</strain>
    </source>
</reference>
<evidence type="ECO:0000259" key="8">
    <source>
        <dbReference type="PROSITE" id="PS51278"/>
    </source>
</evidence>
<evidence type="ECO:0000256" key="5">
    <source>
        <dbReference type="ARBA" id="ARBA00022679"/>
    </source>
</evidence>
<sequence>MCGIIACRTHAPAVDYLLVALRRLEYRGYDSVGVAVKTTGGQVVRIRTVERIDALDRAIRGGTGYELDRVGIGHTRWATHGPATEANAHPHTDCTGRISLVHNGIIENAHELRQALSISGHHFATGVDSEVLCHLIEDCLTISGDLLCAVQAALASIEGSWAIAVLEERTGRVVVAANGSPLLVARTEHGDFAASDIAAIAEWTDDFTVLGDGDVIELSVSSAGQSAGKNGRKPVVRQCIWRNGEDGLNGHADFMAKEIDEQPTAVSRVLDELGPNIANGRLWHSLGLAPFNRLQVIGCGTSLNAGQVICNLLRRVGGVPASFSVASESAGEIVEPGALCLAISQSGETSDVLNAIVSRRAVDPAMLALTNNPHSTLARRADAVVNCLAGPEIGVAATKTFVCQVVAGVAVMVSALAANGCLGRSAANRLVDDLRRIPAQLSSAGTVAKCLVPPIAEELADAPGFIFIARGTGIPYAAEGALKLKELSYRWAEHYPAGELKHGPLALISSGTPVVVVDNADSKLANNIAEVQARGGRIISVGSLGSTVPVTGELSAPWGPIETIVPLQILARNLALFLGFDVDKPRNLAKSVTVE</sequence>
<keyword evidence="11" id="KW-1185">Reference proteome</keyword>
<dbReference type="InterPro" id="IPR001347">
    <property type="entry name" value="SIS_dom"/>
</dbReference>
<keyword evidence="5 10" id="KW-0808">Transferase</keyword>
<evidence type="ECO:0000256" key="1">
    <source>
        <dbReference type="ARBA" id="ARBA00001031"/>
    </source>
</evidence>
<proteinExistence type="predicted"/>
<dbReference type="PANTHER" id="PTHR10937">
    <property type="entry name" value="GLUCOSAMINE--FRUCTOSE-6-PHOSPHATE AMINOTRANSFERASE, ISOMERIZING"/>
    <property type="match status" value="1"/>
</dbReference>
<dbReference type="InterPro" id="IPR005855">
    <property type="entry name" value="GFAT"/>
</dbReference>
<evidence type="ECO:0000259" key="9">
    <source>
        <dbReference type="PROSITE" id="PS51464"/>
    </source>
</evidence>
<dbReference type="SUPFAM" id="SSF56235">
    <property type="entry name" value="N-terminal nucleophile aminohydrolases (Ntn hydrolases)"/>
    <property type="match status" value="1"/>
</dbReference>
<dbReference type="GO" id="GO:0004360">
    <property type="term" value="F:glutamine-fructose-6-phosphate transaminase (isomerizing) activity"/>
    <property type="evidence" value="ECO:0007669"/>
    <property type="project" value="UniProtKB-EC"/>
</dbReference>
<dbReference type="SUPFAM" id="SSF53697">
    <property type="entry name" value="SIS domain"/>
    <property type="match status" value="1"/>
</dbReference>
<dbReference type="Pfam" id="PF13522">
    <property type="entry name" value="GATase_6"/>
    <property type="match status" value="1"/>
</dbReference>
<dbReference type="InterPro" id="IPR046348">
    <property type="entry name" value="SIS_dom_sf"/>
</dbReference>
<dbReference type="PROSITE" id="PS51278">
    <property type="entry name" value="GATASE_TYPE_2"/>
    <property type="match status" value="1"/>
</dbReference>
<keyword evidence="7" id="KW-0315">Glutamine amidotransferase</keyword>
<evidence type="ECO:0000256" key="7">
    <source>
        <dbReference type="ARBA" id="ARBA00022962"/>
    </source>
</evidence>
<dbReference type="InterPro" id="IPR017932">
    <property type="entry name" value="GATase_2_dom"/>
</dbReference>
<dbReference type="PROSITE" id="PS51464">
    <property type="entry name" value="SIS"/>
    <property type="match status" value="2"/>
</dbReference>
<gene>
    <name evidence="10" type="primary">glmS</name>
    <name evidence="10" type="ORF">H7J73_26905</name>
</gene>
<evidence type="ECO:0000256" key="3">
    <source>
        <dbReference type="ARBA" id="ARBA00016090"/>
    </source>
</evidence>
<dbReference type="Pfam" id="PF01380">
    <property type="entry name" value="SIS"/>
    <property type="match status" value="2"/>
</dbReference>
<dbReference type="InterPro" id="IPR029055">
    <property type="entry name" value="Ntn_hydrolases_N"/>
</dbReference>
<feature type="domain" description="SIS" evidence="9">
    <location>
        <begin position="282"/>
        <end position="421"/>
    </location>
</feature>
<evidence type="ECO:0000256" key="4">
    <source>
        <dbReference type="ARBA" id="ARBA00022576"/>
    </source>
</evidence>
<dbReference type="RefSeq" id="WP_264070983.1">
    <property type="nucleotide sequence ID" value="NZ_JACKTY010000046.1"/>
</dbReference>
<dbReference type="InterPro" id="IPR035466">
    <property type="entry name" value="GlmS/AgaS_SIS"/>
</dbReference>